<keyword evidence="1" id="KW-0808">Transferase</keyword>
<dbReference type="Proteomes" id="UP000218796">
    <property type="component" value="Unassembled WGS sequence"/>
</dbReference>
<comment type="caution">
    <text evidence="6">The sequence shown here is derived from an EMBL/GenBank/DDBJ whole genome shotgun (WGS) entry which is preliminary data.</text>
</comment>
<keyword evidence="3 6" id="KW-0418">Kinase</keyword>
<dbReference type="InterPro" id="IPR050861">
    <property type="entry name" value="Dihydroxyacetone_Kinase"/>
</dbReference>
<sequence length="339" mass="36329">MKKFINSPEDFIPEVLNGIYLAHAKQFHFVNNDPHCLVSTNKHPGKVAIVTGGGSGHLPLFLGYVGKGMLDGCGVGDVFQSPSPEQILSITQAVDSGAGVLYLYGNYNGDIFNFDMAAEMAEFESNIVTATVIAGDDIACPSPSAGEPSRRRGVAGIFFAYKCAGAAAAQMLDLANVQRIAQKACNNIRTIGVGLSPCIVPRVGKPSFHIGEDEMEIGIGIHGESGIRRGEKQPANTIVDELMNNLLADFPLHAGNEVAVLINGLGATPLEELYLVYGRAYQTLKSAGINVFKTYVGEYATAMEMTGLSISLMRVDDELKQLLVHEANTPMFKQFQGED</sequence>
<keyword evidence="2" id="KW-0547">Nucleotide-binding</keyword>
<dbReference type="Pfam" id="PF02733">
    <property type="entry name" value="Dak1"/>
    <property type="match status" value="1"/>
</dbReference>
<dbReference type="FunFam" id="3.30.1180.20:FF:000001">
    <property type="entry name" value="Dihydroxyacetone kinase 1"/>
    <property type="match status" value="1"/>
</dbReference>
<dbReference type="RefSeq" id="WP_039187386.1">
    <property type="nucleotide sequence ID" value="NZ_CALECD010000057.1"/>
</dbReference>
<dbReference type="SUPFAM" id="SSF82549">
    <property type="entry name" value="DAK1/DegV-like"/>
    <property type="match status" value="1"/>
</dbReference>
<dbReference type="Gene3D" id="3.40.50.10440">
    <property type="entry name" value="Dihydroxyacetone kinase, domain 1"/>
    <property type="match status" value="1"/>
</dbReference>
<feature type="domain" description="DhaK" evidence="5">
    <location>
        <begin position="7"/>
        <end position="332"/>
    </location>
</feature>
<gene>
    <name evidence="6" type="ORF">CJD50_00160</name>
</gene>
<name>A0A2A2MFP7_9GAMM</name>
<proteinExistence type="predicted"/>
<dbReference type="PROSITE" id="PS51481">
    <property type="entry name" value="DHAK"/>
    <property type="match status" value="1"/>
</dbReference>
<keyword evidence="4" id="KW-0067">ATP-binding</keyword>
<dbReference type="AlphaFoldDB" id="A0A2A2MFP7"/>
<evidence type="ECO:0000256" key="2">
    <source>
        <dbReference type="ARBA" id="ARBA00022741"/>
    </source>
</evidence>
<dbReference type="GO" id="GO:0019563">
    <property type="term" value="P:glycerol catabolic process"/>
    <property type="evidence" value="ECO:0007669"/>
    <property type="project" value="TreeGrafter"/>
</dbReference>
<evidence type="ECO:0000313" key="7">
    <source>
        <dbReference type="Proteomes" id="UP000218796"/>
    </source>
</evidence>
<dbReference type="GO" id="GO:0004371">
    <property type="term" value="F:glycerone kinase activity"/>
    <property type="evidence" value="ECO:0007669"/>
    <property type="project" value="InterPro"/>
</dbReference>
<dbReference type="OrthoDB" id="9806345at2"/>
<evidence type="ECO:0000256" key="1">
    <source>
        <dbReference type="ARBA" id="ARBA00022679"/>
    </source>
</evidence>
<accession>A0A2A2MFP7</accession>
<evidence type="ECO:0000313" key="6">
    <source>
        <dbReference type="EMBL" id="PAV97937.1"/>
    </source>
</evidence>
<reference evidence="6 7" key="1">
    <citation type="submission" date="2017-08" db="EMBL/GenBank/DDBJ databases">
        <title>Draft Genome Sequence of Hafnia alvei CITHA-6 Isolated from Raw Bovine Milk.</title>
        <authorList>
            <person name="Culligan E.P."/>
            <person name="Mcsweeney A."/>
            <person name="O'Doherty C."/>
            <person name="Gleeson E."/>
            <person name="O'Riordan D."/>
            <person name="Sleator R.D."/>
        </authorList>
    </citation>
    <scope>NUCLEOTIDE SEQUENCE [LARGE SCALE GENOMIC DNA]</scope>
    <source>
        <strain evidence="6 7">CITHA-6</strain>
    </source>
</reference>
<dbReference type="GO" id="GO:0005829">
    <property type="term" value="C:cytosol"/>
    <property type="evidence" value="ECO:0007669"/>
    <property type="project" value="TreeGrafter"/>
</dbReference>
<dbReference type="PANTHER" id="PTHR28629">
    <property type="entry name" value="TRIOKINASE/FMN CYCLASE"/>
    <property type="match status" value="1"/>
</dbReference>
<keyword evidence="7" id="KW-1185">Reference proteome</keyword>
<dbReference type="PANTHER" id="PTHR28629:SF4">
    <property type="entry name" value="TRIOKINASE_FMN CYCLASE"/>
    <property type="match status" value="1"/>
</dbReference>
<dbReference type="EMBL" id="NQMS01000001">
    <property type="protein sequence ID" value="PAV97937.1"/>
    <property type="molecule type" value="Genomic_DNA"/>
</dbReference>
<organism evidence="6 7">
    <name type="scientific">Hafnia paralvei</name>
    <dbReference type="NCBI Taxonomy" id="546367"/>
    <lineage>
        <taxon>Bacteria</taxon>
        <taxon>Pseudomonadati</taxon>
        <taxon>Pseudomonadota</taxon>
        <taxon>Gammaproteobacteria</taxon>
        <taxon>Enterobacterales</taxon>
        <taxon>Hafniaceae</taxon>
        <taxon>Hafnia</taxon>
    </lineage>
</organism>
<dbReference type="GeneID" id="69637377"/>
<dbReference type="Gene3D" id="3.30.1180.20">
    <property type="entry name" value="Dihydroxyacetone kinase, domain 2"/>
    <property type="match status" value="1"/>
</dbReference>
<dbReference type="InterPro" id="IPR004006">
    <property type="entry name" value="DhaK_dom"/>
</dbReference>
<evidence type="ECO:0000256" key="4">
    <source>
        <dbReference type="ARBA" id="ARBA00022840"/>
    </source>
</evidence>
<evidence type="ECO:0000259" key="5">
    <source>
        <dbReference type="PROSITE" id="PS51481"/>
    </source>
</evidence>
<dbReference type="GO" id="GO:0005524">
    <property type="term" value="F:ATP binding"/>
    <property type="evidence" value="ECO:0007669"/>
    <property type="project" value="UniProtKB-KW"/>
</dbReference>
<evidence type="ECO:0000256" key="3">
    <source>
        <dbReference type="ARBA" id="ARBA00022777"/>
    </source>
</evidence>
<dbReference type="FunFam" id="3.40.50.10440:FF:000001">
    <property type="entry name" value="Dihydroxyacetone kinase, DhaK subunit"/>
    <property type="match status" value="1"/>
</dbReference>
<protein>
    <submittedName>
        <fullName evidence="6">Dihydroxyacetone kinase subunit DhaK</fullName>
    </submittedName>
</protein>